<accession>A0A2H0AME2</accession>
<dbReference type="GO" id="GO:0004807">
    <property type="term" value="F:triose-phosphate isomerase activity"/>
    <property type="evidence" value="ECO:0007669"/>
    <property type="project" value="UniProtKB-EC"/>
</dbReference>
<comment type="pathway">
    <text evidence="3">Carbohydrate degradation; glycolysis; D-glyceraldehyde 3-phosphate from glycerone phosphate: step 1/1.</text>
</comment>
<sequence>MNQKKLIVANWKSNPNDLASAVKLAKAIDEKNVVIAPPFPFLPAVYKQLKKSALGAQDLFWADGPYTGEVSAEDLKILKVKYVIIGHSERRKNLKETDEMINLKLGAALKSGLKAVLCVGESVATRKKGIKEAKKFVKKQLVADLKSLKTNSYKLQTNLIVAYEPIWAISTEKGSKPDTPEDAVEMIKFIKGILYSKFHILNPKVLYGGSVTAKNARSFLERKEINGALVGGASLLPLEFRKVINVII</sequence>
<comment type="similarity">
    <text evidence="1 3">Belongs to the triosephosphate isomerase family.</text>
</comment>
<dbReference type="GO" id="GO:0046166">
    <property type="term" value="P:glyceraldehyde-3-phosphate biosynthetic process"/>
    <property type="evidence" value="ECO:0007669"/>
    <property type="project" value="TreeGrafter"/>
</dbReference>
<gene>
    <name evidence="4" type="primary">tpiA</name>
    <name evidence="4" type="ORF">COX15_00360</name>
</gene>
<evidence type="ECO:0000256" key="3">
    <source>
        <dbReference type="RuleBase" id="RU363013"/>
    </source>
</evidence>
<dbReference type="GO" id="GO:0019563">
    <property type="term" value="P:glycerol catabolic process"/>
    <property type="evidence" value="ECO:0007669"/>
    <property type="project" value="TreeGrafter"/>
</dbReference>
<dbReference type="UniPathway" id="UPA00109">
    <property type="reaction ID" value="UER00189"/>
</dbReference>
<evidence type="ECO:0000313" key="4">
    <source>
        <dbReference type="EMBL" id="PIP46547.1"/>
    </source>
</evidence>
<dbReference type="GO" id="GO:0006096">
    <property type="term" value="P:glycolytic process"/>
    <property type="evidence" value="ECO:0007669"/>
    <property type="project" value="UniProtKB-UniPathway"/>
</dbReference>
<dbReference type="Proteomes" id="UP000230007">
    <property type="component" value="Unassembled WGS sequence"/>
</dbReference>
<proteinExistence type="inferred from homology"/>
<dbReference type="InterPro" id="IPR013785">
    <property type="entry name" value="Aldolase_TIM"/>
</dbReference>
<comment type="pathway">
    <text evidence="3">Carbohydrate biosynthesis; gluconeogenesis.</text>
</comment>
<dbReference type="PROSITE" id="PS51440">
    <property type="entry name" value="TIM_2"/>
    <property type="match status" value="1"/>
</dbReference>
<dbReference type="InterPro" id="IPR000652">
    <property type="entry name" value="Triosephosphate_isomerase"/>
</dbReference>
<dbReference type="InterPro" id="IPR035990">
    <property type="entry name" value="TIM_sf"/>
</dbReference>
<comment type="catalytic activity">
    <reaction evidence="3">
        <text>D-glyceraldehyde 3-phosphate = dihydroxyacetone phosphate</text>
        <dbReference type="Rhea" id="RHEA:18585"/>
        <dbReference type="ChEBI" id="CHEBI:57642"/>
        <dbReference type="ChEBI" id="CHEBI:59776"/>
        <dbReference type="EC" id="5.3.1.1"/>
    </reaction>
</comment>
<reference evidence="4 5" key="1">
    <citation type="submission" date="2017-09" db="EMBL/GenBank/DDBJ databases">
        <title>Depth-based differentiation of microbial function through sediment-hosted aquifers and enrichment of novel symbionts in the deep terrestrial subsurface.</title>
        <authorList>
            <person name="Probst A.J."/>
            <person name="Ladd B."/>
            <person name="Jarett J.K."/>
            <person name="Geller-Mcgrath D.E."/>
            <person name="Sieber C.M."/>
            <person name="Emerson J.B."/>
            <person name="Anantharaman K."/>
            <person name="Thomas B.C."/>
            <person name="Malmstrom R."/>
            <person name="Stieglmeier M."/>
            <person name="Klingl A."/>
            <person name="Woyke T."/>
            <person name="Ryan C.M."/>
            <person name="Banfield J.F."/>
        </authorList>
    </citation>
    <scope>NUCLEOTIDE SEQUENCE [LARGE SCALE GENOMIC DNA]</scope>
    <source>
        <strain evidence="4">CG23_combo_of_CG06-09_8_20_14_all_42_19</strain>
    </source>
</reference>
<keyword evidence="3" id="KW-0312">Gluconeogenesis</keyword>
<dbReference type="UniPathway" id="UPA00138"/>
<dbReference type="GO" id="GO:0006094">
    <property type="term" value="P:gluconeogenesis"/>
    <property type="evidence" value="ECO:0007669"/>
    <property type="project" value="UniProtKB-UniPathway"/>
</dbReference>
<dbReference type="EMBL" id="PCSK01000008">
    <property type="protein sequence ID" value="PIP46547.1"/>
    <property type="molecule type" value="Genomic_DNA"/>
</dbReference>
<dbReference type="PANTHER" id="PTHR21139">
    <property type="entry name" value="TRIOSEPHOSPHATE ISOMERASE"/>
    <property type="match status" value="1"/>
</dbReference>
<evidence type="ECO:0000256" key="2">
    <source>
        <dbReference type="ARBA" id="ARBA00023235"/>
    </source>
</evidence>
<dbReference type="AlphaFoldDB" id="A0A2H0AME2"/>
<keyword evidence="3" id="KW-0324">Glycolysis</keyword>
<evidence type="ECO:0000313" key="5">
    <source>
        <dbReference type="Proteomes" id="UP000230007"/>
    </source>
</evidence>
<evidence type="ECO:0000256" key="1">
    <source>
        <dbReference type="ARBA" id="ARBA00007422"/>
    </source>
</evidence>
<comment type="subunit">
    <text evidence="3">Homodimer.</text>
</comment>
<keyword evidence="3" id="KW-0963">Cytoplasm</keyword>
<name>A0A2H0AME2_9BACT</name>
<dbReference type="PANTHER" id="PTHR21139:SF42">
    <property type="entry name" value="TRIOSEPHOSPHATE ISOMERASE"/>
    <property type="match status" value="1"/>
</dbReference>
<dbReference type="EC" id="5.3.1.1" evidence="3"/>
<dbReference type="CDD" id="cd00311">
    <property type="entry name" value="TIM"/>
    <property type="match status" value="1"/>
</dbReference>
<dbReference type="SUPFAM" id="SSF51351">
    <property type="entry name" value="Triosephosphate isomerase (TIM)"/>
    <property type="match status" value="1"/>
</dbReference>
<keyword evidence="2 3" id="KW-0413">Isomerase</keyword>
<comment type="caution">
    <text evidence="4">The sequence shown here is derived from an EMBL/GenBank/DDBJ whole genome shotgun (WGS) entry which is preliminary data.</text>
</comment>
<dbReference type="Pfam" id="PF00121">
    <property type="entry name" value="TIM"/>
    <property type="match status" value="1"/>
</dbReference>
<comment type="subcellular location">
    <subcellularLocation>
        <location evidence="3">Cytoplasm</location>
    </subcellularLocation>
</comment>
<protein>
    <recommendedName>
        <fullName evidence="3">Triosephosphate isomerase</fullName>
        <ecNumber evidence="3">5.3.1.1</ecNumber>
    </recommendedName>
</protein>
<dbReference type="Gene3D" id="3.20.20.70">
    <property type="entry name" value="Aldolase class I"/>
    <property type="match status" value="1"/>
</dbReference>
<organism evidence="4 5">
    <name type="scientific">Candidatus Colwellbacteria bacterium CG23_combo_of_CG06-09_8_20_14_all_42_19</name>
    <dbReference type="NCBI Taxonomy" id="1974541"/>
    <lineage>
        <taxon>Bacteria</taxon>
        <taxon>Candidatus Colwelliibacteriota</taxon>
    </lineage>
</organism>
<dbReference type="GO" id="GO:0005829">
    <property type="term" value="C:cytosol"/>
    <property type="evidence" value="ECO:0007669"/>
    <property type="project" value="TreeGrafter"/>
</dbReference>